<evidence type="ECO:0000256" key="5">
    <source>
        <dbReference type="ARBA" id="ARBA00023134"/>
    </source>
</evidence>
<dbReference type="SUPFAM" id="SSF52540">
    <property type="entry name" value="P-loop containing nucleoside triphosphate hydrolases"/>
    <property type="match status" value="1"/>
</dbReference>
<evidence type="ECO:0000313" key="9">
    <source>
        <dbReference type="Ensembl" id="ENSAZOP00000014251.1"/>
    </source>
</evidence>
<dbReference type="GO" id="GO:0003924">
    <property type="term" value="F:GTPase activity"/>
    <property type="evidence" value="ECO:0007669"/>
    <property type="project" value="InterPro"/>
</dbReference>
<evidence type="ECO:0000256" key="2">
    <source>
        <dbReference type="ARBA" id="ARBA00022741"/>
    </source>
</evidence>
<evidence type="ECO:0000259" key="8">
    <source>
        <dbReference type="PROSITE" id="PS51715"/>
    </source>
</evidence>
<evidence type="ECO:0000256" key="7">
    <source>
        <dbReference type="SAM" id="Coils"/>
    </source>
</evidence>
<evidence type="ECO:0000256" key="3">
    <source>
        <dbReference type="ARBA" id="ARBA00022801"/>
    </source>
</evidence>
<dbReference type="Pfam" id="PF02841">
    <property type="entry name" value="GBP_C"/>
    <property type="match status" value="1"/>
</dbReference>
<proteinExistence type="inferred from homology"/>
<keyword evidence="4" id="KW-0391">Immunity</keyword>
<sequence length="607" mass="69292">MSTPVKFTIKPLCLVRNGPKGKLSLNPKVLKVLRGIWQPVVVVAIAGRYRTGKSFLMNRLAQRRTGFPLGHTVQAHTKGIWMWCLPHPRRADTTLVLLDTEGLGDPDKGDSRNDAWIFTLALLLSSTLVYNSSGTIDRQALETLRVVTALTERVRVRAGDSRDAAAADFVRFFPGFVWAVRDFVLELSVDGRRVNEDGYLEHVLRLRPGRSRKVQEHNKLRRCLRDFFPNRKCFVLPLPAEPEAMTRLEELEEGQLRPRFLQQADAFCRHIWDTAPVKALPGRAAVTGRMLASLAERYVEAIGSIGVLCLESAVTALAAAENRAAVAAAVAKYRQCMERELKLPTASQKKLGDAHQRCERRALNLFMARVFADKEQRYQLHKLQAAKEEFCRRNEAASEERCRAVLQELWRDVERRLDRGEYAVPGGSRRFQEHLGELMEKYHQRPGLGVKAAAVLEKFLQEHEGLERALRAADQQLSEYEKEQATSKLVAAAAAAAAVEAVRAMEARQEEQRRSREEHQWQLEKLLRHQQWVMLPLRVPQEQEALLQEGFKREAEALREQIRRLEEENEEMKKPSWHQWVLDGLSIAAEIFLPDLAQAALRKIQRK</sequence>
<feature type="domain" description="GB1/RHD3-type G" evidence="8">
    <location>
        <begin position="37"/>
        <end position="276"/>
    </location>
</feature>
<evidence type="ECO:0000256" key="4">
    <source>
        <dbReference type="ARBA" id="ARBA00022859"/>
    </source>
</evidence>
<evidence type="ECO:0000256" key="6">
    <source>
        <dbReference type="PROSITE-ProRule" id="PRU01052"/>
    </source>
</evidence>
<keyword evidence="5" id="KW-0342">GTP-binding</keyword>
<dbReference type="AlphaFoldDB" id="A0A8B9UXM0"/>
<dbReference type="Pfam" id="PF02263">
    <property type="entry name" value="GBP"/>
    <property type="match status" value="1"/>
</dbReference>
<reference evidence="9" key="1">
    <citation type="submission" date="2025-08" db="UniProtKB">
        <authorList>
            <consortium name="Ensembl"/>
        </authorList>
    </citation>
    <scope>IDENTIFICATION</scope>
</reference>
<evidence type="ECO:0000313" key="10">
    <source>
        <dbReference type="Proteomes" id="UP000694549"/>
    </source>
</evidence>
<dbReference type="Gene3D" id="3.40.50.300">
    <property type="entry name" value="P-loop containing nucleotide triphosphate hydrolases"/>
    <property type="match status" value="1"/>
</dbReference>
<keyword evidence="10" id="KW-1185">Reference proteome</keyword>
<dbReference type="SUPFAM" id="SSF48340">
    <property type="entry name" value="Interferon-induced guanylate-binding protein 1 (GBP1), C-terminal domain"/>
    <property type="match status" value="1"/>
</dbReference>
<keyword evidence="2" id="KW-0547">Nucleotide-binding</keyword>
<dbReference type="GO" id="GO:0045087">
    <property type="term" value="P:innate immune response"/>
    <property type="evidence" value="ECO:0007669"/>
    <property type="project" value="UniProtKB-KW"/>
</dbReference>
<dbReference type="InterPro" id="IPR003191">
    <property type="entry name" value="Guanylate-bd/ATL_C"/>
</dbReference>
<organism evidence="9 10">
    <name type="scientific">Anas zonorhyncha</name>
    <name type="common">Eastern spot-billed duck</name>
    <dbReference type="NCBI Taxonomy" id="75864"/>
    <lineage>
        <taxon>Eukaryota</taxon>
        <taxon>Metazoa</taxon>
        <taxon>Chordata</taxon>
        <taxon>Craniata</taxon>
        <taxon>Vertebrata</taxon>
        <taxon>Euteleostomi</taxon>
        <taxon>Archelosauria</taxon>
        <taxon>Archosauria</taxon>
        <taxon>Dinosauria</taxon>
        <taxon>Saurischia</taxon>
        <taxon>Theropoda</taxon>
        <taxon>Coelurosauria</taxon>
        <taxon>Aves</taxon>
        <taxon>Neognathae</taxon>
        <taxon>Galloanserae</taxon>
        <taxon>Anseriformes</taxon>
        <taxon>Anatidae</taxon>
        <taxon>Anatinae</taxon>
        <taxon>Anas</taxon>
    </lineage>
</organism>
<keyword evidence="3" id="KW-0378">Hydrolase</keyword>
<dbReference type="InterPro" id="IPR030386">
    <property type="entry name" value="G_GB1_RHD3_dom"/>
</dbReference>
<accession>A0A8B9UXM0</accession>
<dbReference type="CDD" id="cd16269">
    <property type="entry name" value="GBP_C"/>
    <property type="match status" value="1"/>
</dbReference>
<dbReference type="Gene3D" id="1.20.1000.10">
    <property type="entry name" value="Guanylate-binding protein, C-terminal domain"/>
    <property type="match status" value="1"/>
</dbReference>
<evidence type="ECO:0000256" key="1">
    <source>
        <dbReference type="ARBA" id="ARBA00022588"/>
    </source>
</evidence>
<name>A0A8B9UXM0_9AVES</name>
<comment type="similarity">
    <text evidence="6">Belongs to the TRAFAC class dynamin-like GTPase superfamily. GB1/RHD3 GTPase family.</text>
</comment>
<dbReference type="InterPro" id="IPR027417">
    <property type="entry name" value="P-loop_NTPase"/>
</dbReference>
<dbReference type="InterPro" id="IPR037684">
    <property type="entry name" value="GBP_C"/>
</dbReference>
<feature type="coiled-coil region" evidence="7">
    <location>
        <begin position="548"/>
        <end position="575"/>
    </location>
</feature>
<feature type="coiled-coil region" evidence="7">
    <location>
        <begin position="456"/>
        <end position="486"/>
    </location>
</feature>
<protein>
    <recommendedName>
        <fullName evidence="8">GB1/RHD3-type G domain-containing protein</fullName>
    </recommendedName>
</protein>
<dbReference type="InterPro" id="IPR036543">
    <property type="entry name" value="Guanylate-bd_C_sf"/>
</dbReference>
<keyword evidence="1" id="KW-0399">Innate immunity</keyword>
<dbReference type="PANTHER" id="PTHR10751">
    <property type="entry name" value="GUANYLATE BINDING PROTEIN"/>
    <property type="match status" value="1"/>
</dbReference>
<keyword evidence="7" id="KW-0175">Coiled coil</keyword>
<dbReference type="Proteomes" id="UP000694549">
    <property type="component" value="Unplaced"/>
</dbReference>
<reference evidence="9" key="2">
    <citation type="submission" date="2025-09" db="UniProtKB">
        <authorList>
            <consortium name="Ensembl"/>
        </authorList>
    </citation>
    <scope>IDENTIFICATION</scope>
</reference>
<dbReference type="PROSITE" id="PS51715">
    <property type="entry name" value="G_GB1_RHD3"/>
    <property type="match status" value="1"/>
</dbReference>
<dbReference type="CDD" id="cd01851">
    <property type="entry name" value="GBP"/>
    <property type="match status" value="1"/>
</dbReference>
<dbReference type="Ensembl" id="ENSAZOT00000015312.1">
    <property type="protein sequence ID" value="ENSAZOP00000014251.1"/>
    <property type="gene ID" value="ENSAZOG00000009147.1"/>
</dbReference>
<dbReference type="GO" id="GO:0005525">
    <property type="term" value="F:GTP binding"/>
    <property type="evidence" value="ECO:0007669"/>
    <property type="project" value="UniProtKB-KW"/>
</dbReference>
<dbReference type="InterPro" id="IPR015894">
    <property type="entry name" value="Guanylate-bd_N"/>
</dbReference>